<proteinExistence type="predicted"/>
<dbReference type="STRING" id="70415.A0A5S6QE30"/>
<accession>A0A5S6QE30</accession>
<dbReference type="SUPFAM" id="SSF52540">
    <property type="entry name" value="P-loop containing nucleoside triphosphate hydrolases"/>
    <property type="match status" value="1"/>
</dbReference>
<dbReference type="PRINTS" id="PR00195">
    <property type="entry name" value="DYNAMIN"/>
</dbReference>
<organism evidence="3 4">
    <name type="scientific">Trichuris muris</name>
    <name type="common">Mouse whipworm</name>
    <dbReference type="NCBI Taxonomy" id="70415"/>
    <lineage>
        <taxon>Eukaryota</taxon>
        <taxon>Metazoa</taxon>
        <taxon>Ecdysozoa</taxon>
        <taxon>Nematoda</taxon>
        <taxon>Enoplea</taxon>
        <taxon>Dorylaimia</taxon>
        <taxon>Trichinellida</taxon>
        <taxon>Trichuridae</taxon>
        <taxon>Trichuris</taxon>
    </lineage>
</organism>
<feature type="compositionally biased region" description="Basic residues" evidence="1">
    <location>
        <begin position="534"/>
        <end position="554"/>
    </location>
</feature>
<dbReference type="InterPro" id="IPR022812">
    <property type="entry name" value="Dynamin"/>
</dbReference>
<keyword evidence="3" id="KW-1185">Reference proteome</keyword>
<reference evidence="4" key="2">
    <citation type="submission" date="2019-12" db="UniProtKB">
        <authorList>
            <consortium name="WormBaseParasite"/>
        </authorList>
    </citation>
    <scope>IDENTIFICATION</scope>
</reference>
<dbReference type="InterPro" id="IPR045063">
    <property type="entry name" value="Dynamin_N"/>
</dbReference>
<dbReference type="Gene3D" id="1.10.238.10">
    <property type="entry name" value="EF-hand"/>
    <property type="match status" value="1"/>
</dbReference>
<evidence type="ECO:0000256" key="1">
    <source>
        <dbReference type="SAM" id="MobiDB-lite"/>
    </source>
</evidence>
<feature type="region of interest" description="Disordered" evidence="1">
    <location>
        <begin position="494"/>
        <end position="554"/>
    </location>
</feature>
<evidence type="ECO:0000313" key="4">
    <source>
        <dbReference type="WBParaSite" id="TMUE_1000005483.1"/>
    </source>
</evidence>
<dbReference type="InterPro" id="IPR040990">
    <property type="entry name" value="DUF5600"/>
</dbReference>
<dbReference type="PANTHER" id="PTHR43681">
    <property type="entry name" value="TRANSMEMBRANE GTPASE FZO"/>
    <property type="match status" value="1"/>
</dbReference>
<dbReference type="WBParaSite" id="TMUE_1000005483.1">
    <property type="protein sequence ID" value="TMUE_1000005483.1"/>
    <property type="gene ID" value="WBGene00299291"/>
</dbReference>
<name>A0A5S6QE30_TRIMR</name>
<dbReference type="InterPro" id="IPR011992">
    <property type="entry name" value="EF-hand-dom_pair"/>
</dbReference>
<evidence type="ECO:0000313" key="5">
    <source>
        <dbReference type="WBParaSite" id="TMUE_1000005483.2"/>
    </source>
</evidence>
<dbReference type="Proteomes" id="UP000046395">
    <property type="component" value="Unassembled WGS sequence"/>
</dbReference>
<dbReference type="PROSITE" id="PS50031">
    <property type="entry name" value="EH"/>
    <property type="match status" value="1"/>
</dbReference>
<evidence type="ECO:0000259" key="2">
    <source>
        <dbReference type="PROSITE" id="PS50031"/>
    </source>
</evidence>
<feature type="domain" description="EH" evidence="2">
    <location>
        <begin position="420"/>
        <end position="508"/>
    </location>
</feature>
<evidence type="ECO:0000313" key="3">
    <source>
        <dbReference type="Proteomes" id="UP000046395"/>
    </source>
</evidence>
<dbReference type="PANTHER" id="PTHR43681:SF1">
    <property type="entry name" value="SARCALUMENIN"/>
    <property type="match status" value="1"/>
</dbReference>
<dbReference type="WBParaSite" id="TMUE_1000005483.2">
    <property type="protein sequence ID" value="TMUE_1000005483.2"/>
    <property type="gene ID" value="WBGene00299291"/>
</dbReference>
<dbReference type="AlphaFoldDB" id="A0A5S6QE30"/>
<dbReference type="Gene3D" id="1.10.268.20">
    <property type="match status" value="1"/>
</dbReference>
<dbReference type="Pfam" id="PF12763">
    <property type="entry name" value="EH"/>
    <property type="match status" value="1"/>
</dbReference>
<dbReference type="SMART" id="SM00027">
    <property type="entry name" value="EH"/>
    <property type="match status" value="1"/>
</dbReference>
<dbReference type="SUPFAM" id="SSF47473">
    <property type="entry name" value="EF-hand"/>
    <property type="match status" value="1"/>
</dbReference>
<dbReference type="Gene3D" id="3.40.50.300">
    <property type="entry name" value="P-loop containing nucleotide triphosphate hydrolases"/>
    <property type="match status" value="1"/>
</dbReference>
<dbReference type="InterPro" id="IPR051943">
    <property type="entry name" value="TRAFAC_Dynamin-like_GTPase"/>
</dbReference>
<sequence length="554" mass="63096">MKKEAPLQKTMPMPDALAMFYTAKIKPAEEQLLPTAYSRAPLTDREITCMPSVLFVGEYSTGKTTLINHILQTTYTGSKVGTGPTTANFFILVYGTAEHIIPACRAAQERALPHPGLAKMRAETLERCFIVYCRSALLRHMIVIDTPGIVSSWDEKTKRKGFDYIGGIVQLAKMSDATVFVFDAKTLDIENKDVKSTLKLLNPVGERLVFLLNKADDLPISRVNDLLGDLVWSLSRLMEREGAPNVFVGSFWSRPLRRPNSCVIFEQHMRAFFDYLRNIAHNVYSRRLDEIVARAREVRGLALVFNSLAIEVTTKLTPKVRKKLRKELRKIYPRLAKSNRLSFDDLPPVGKVKHLLRQATMRSIPMVDSDTMDMVEQFVNVDLLKFKNALPLRLHLDSANEPKGKGADNFDWAAVLSEADKRDWKSEFTYLYPSYNYLDAFQLRHILARSGLPLELQKKIWNLADSDGDSLINENEFFLLKYLLNRASKGKAIPDRLPKECQPPPMKRKRPRRDDKGPAEERRPDSSADDGNAKQKKSKRAKKSKKKRSRVSLD</sequence>
<reference evidence="3" key="1">
    <citation type="submission" date="2014-03" db="EMBL/GenBank/DDBJ databases">
        <title>The whipworm genome and dual-species transcriptomics of an intimate host-pathogen interaction.</title>
        <authorList>
            <person name="Foth B.J."/>
            <person name="Tsai I.J."/>
            <person name="Reid A.J."/>
            <person name="Bancroft A.J."/>
            <person name="Nichol S."/>
            <person name="Tracey A."/>
            <person name="Holroyd N."/>
            <person name="Cotton J.A."/>
            <person name="Stanley E.J."/>
            <person name="Zarowiecki M."/>
            <person name="Liu J.Z."/>
            <person name="Huckvale T."/>
            <person name="Cooper P.J."/>
            <person name="Grencis R.K."/>
            <person name="Berriman M."/>
        </authorList>
    </citation>
    <scope>NUCLEOTIDE SEQUENCE [LARGE SCALE GENOMIC DNA]</scope>
    <source>
        <strain evidence="3">Edinburgh</strain>
    </source>
</reference>
<dbReference type="InterPro" id="IPR027417">
    <property type="entry name" value="P-loop_NTPase"/>
</dbReference>
<protein>
    <submittedName>
        <fullName evidence="4 5">EH domain-containing protein</fullName>
    </submittedName>
</protein>
<dbReference type="Pfam" id="PF18150">
    <property type="entry name" value="DUF5600"/>
    <property type="match status" value="1"/>
</dbReference>
<feature type="compositionally biased region" description="Basic and acidic residues" evidence="1">
    <location>
        <begin position="512"/>
        <end position="526"/>
    </location>
</feature>
<dbReference type="Pfam" id="PF00350">
    <property type="entry name" value="Dynamin_N"/>
    <property type="match status" value="1"/>
</dbReference>
<dbReference type="InterPro" id="IPR000261">
    <property type="entry name" value="EH_dom"/>
</dbReference>